<comment type="caution">
    <text evidence="2">The sequence shown here is derived from an EMBL/GenBank/DDBJ whole genome shotgun (WGS) entry which is preliminary data.</text>
</comment>
<feature type="region of interest" description="Disordered" evidence="1">
    <location>
        <begin position="47"/>
        <end position="70"/>
    </location>
</feature>
<dbReference type="Proteomes" id="UP000184267">
    <property type="component" value="Unassembled WGS sequence"/>
</dbReference>
<dbReference type="STRING" id="154538.A0A1M2W7H5"/>
<evidence type="ECO:0000256" key="1">
    <source>
        <dbReference type="SAM" id="MobiDB-lite"/>
    </source>
</evidence>
<protein>
    <recommendedName>
        <fullName evidence="4">Pentatricopeptide repeat-containing protein</fullName>
    </recommendedName>
</protein>
<evidence type="ECO:0008006" key="4">
    <source>
        <dbReference type="Google" id="ProtNLM"/>
    </source>
</evidence>
<name>A0A1M2W7H5_TRAPU</name>
<keyword evidence="3" id="KW-1185">Reference proteome</keyword>
<proteinExistence type="predicted"/>
<evidence type="ECO:0000313" key="3">
    <source>
        <dbReference type="Proteomes" id="UP000184267"/>
    </source>
</evidence>
<dbReference type="AlphaFoldDB" id="A0A1M2W7H5"/>
<dbReference type="EMBL" id="MNAD01000133">
    <property type="protein sequence ID" value="OJT15789.1"/>
    <property type="molecule type" value="Genomic_DNA"/>
</dbReference>
<evidence type="ECO:0000313" key="2">
    <source>
        <dbReference type="EMBL" id="OJT15789.1"/>
    </source>
</evidence>
<dbReference type="OMA" id="YESDPPW"/>
<reference evidence="2 3" key="1">
    <citation type="submission" date="2016-10" db="EMBL/GenBank/DDBJ databases">
        <title>Genome sequence of the basidiomycete white-rot fungus Trametes pubescens.</title>
        <authorList>
            <person name="Makela M.R."/>
            <person name="Granchi Z."/>
            <person name="Peng M."/>
            <person name="De Vries R.P."/>
            <person name="Grigoriev I."/>
            <person name="Riley R."/>
            <person name="Hilden K."/>
        </authorList>
    </citation>
    <scope>NUCLEOTIDE SEQUENCE [LARGE SCALE GENOMIC DNA]</scope>
    <source>
        <strain evidence="2 3">FBCC735</strain>
    </source>
</reference>
<dbReference type="OrthoDB" id="3149711at2759"/>
<gene>
    <name evidence="2" type="ORF">TRAPUB_3895</name>
</gene>
<organism evidence="2 3">
    <name type="scientific">Trametes pubescens</name>
    <name type="common">White-rot fungus</name>
    <dbReference type="NCBI Taxonomy" id="154538"/>
    <lineage>
        <taxon>Eukaryota</taxon>
        <taxon>Fungi</taxon>
        <taxon>Dikarya</taxon>
        <taxon>Basidiomycota</taxon>
        <taxon>Agaricomycotina</taxon>
        <taxon>Agaricomycetes</taxon>
        <taxon>Polyporales</taxon>
        <taxon>Polyporaceae</taxon>
        <taxon>Trametes</taxon>
    </lineage>
</organism>
<accession>A0A1M2W7H5</accession>
<sequence length="486" mass="55429">MTVLAEWEDRRRCLPKGDPVQASARPAFFRDRKRNLVTPINVERLSARDFESPHPHSAGPSTYESDPPWEEVRDSVPECLLPRISPHRLSIPKQATAVPDPTTPEDLLANLVLAVTSKSLPPLGPLLSYHAAYGNLHSTASFNLLIKLAIRHASFGTARSLLGHMVREDVAGDVETRALRVRCMVRIGSWEQAWREEMERMAEDGLEMPYPVWLEFFGSVKRGAISLRPGEQRCAEDKRRESLPAPAPAVAAGRLDALMKHPPLVTQGDLERMPPQAVFVLVRALAEQGRRPLALSVTTQYFQSLPETIDVAWQRSCLSIIHLHLKPGPKAGLTEHYAARKALYGFLRMHRAFRPTSTTLFFLMRTLRQTTQCGQRAEELVQSFAERWGPDIVDDAVRRRLAAFWLKQGDPRRANAVIEVQNAVNEQREGLRVEKEAVLGDNSKKDRARRLRWLNMHRSPTRNKEGWRWRVVRRRLWRAQERRARG</sequence>